<evidence type="ECO:0008006" key="3">
    <source>
        <dbReference type="Google" id="ProtNLM"/>
    </source>
</evidence>
<organism evidence="1 2">
    <name type="scientific">Rhodococcus artemisiae</name>
    <dbReference type="NCBI Taxonomy" id="714159"/>
    <lineage>
        <taxon>Bacteria</taxon>
        <taxon>Bacillati</taxon>
        <taxon>Actinomycetota</taxon>
        <taxon>Actinomycetes</taxon>
        <taxon>Mycobacteriales</taxon>
        <taxon>Nocardiaceae</taxon>
        <taxon>Rhodococcus</taxon>
    </lineage>
</organism>
<sequence>MRSKIVGGLVGFVVMSAAVFGGGIASATTAPNVVGMSEANANAALDTAGAPHSIISRSGSSSRDECTVTEQRDLGYHTQAAGAWNTSTHSNYGSDTEVWDGIGVVLLCR</sequence>
<proteinExistence type="predicted"/>
<dbReference type="EMBL" id="JAUTXY010000005">
    <property type="protein sequence ID" value="MEE2058414.1"/>
    <property type="molecule type" value="Genomic_DNA"/>
</dbReference>
<name>A0ABU7LA65_9NOCA</name>
<evidence type="ECO:0000313" key="1">
    <source>
        <dbReference type="EMBL" id="MEE2058414.1"/>
    </source>
</evidence>
<protein>
    <recommendedName>
        <fullName evidence="3">PASTA domain-containing protein</fullName>
    </recommendedName>
</protein>
<keyword evidence="2" id="KW-1185">Reference proteome</keyword>
<evidence type="ECO:0000313" key="2">
    <source>
        <dbReference type="Proteomes" id="UP001336020"/>
    </source>
</evidence>
<reference evidence="1 2" key="1">
    <citation type="submission" date="2023-07" db="EMBL/GenBank/DDBJ databases">
        <authorList>
            <person name="Girao M."/>
            <person name="Carvalho M.F."/>
        </authorList>
    </citation>
    <scope>NUCLEOTIDE SEQUENCE [LARGE SCALE GENOMIC DNA]</scope>
    <source>
        <strain evidence="1 2">YIM65754</strain>
    </source>
</reference>
<dbReference type="Proteomes" id="UP001336020">
    <property type="component" value="Unassembled WGS sequence"/>
</dbReference>
<comment type="caution">
    <text evidence="1">The sequence shown here is derived from an EMBL/GenBank/DDBJ whole genome shotgun (WGS) entry which is preliminary data.</text>
</comment>
<accession>A0ABU7LA65</accession>
<gene>
    <name evidence="1" type="ORF">Q7514_12875</name>
</gene>
<dbReference type="RefSeq" id="WP_330133659.1">
    <property type="nucleotide sequence ID" value="NZ_JAUTXY010000005.1"/>
</dbReference>